<proteinExistence type="inferred from homology"/>
<dbReference type="InterPro" id="IPR035709">
    <property type="entry name" value="YoaB-like"/>
</dbReference>
<evidence type="ECO:0000313" key="3">
    <source>
        <dbReference type="Proteomes" id="UP000010105"/>
    </source>
</evidence>
<evidence type="ECO:0000256" key="1">
    <source>
        <dbReference type="ARBA" id="ARBA00010552"/>
    </source>
</evidence>
<dbReference type="KEGG" id="bpx:BUPH_08295"/>
<evidence type="ECO:0000313" key="2">
    <source>
        <dbReference type="EMBL" id="AFT90474.1"/>
    </source>
</evidence>
<geneLocation type="plasmid" evidence="2 3">
    <name>pSYMBR3459</name>
</geneLocation>
<dbReference type="AlphaFoldDB" id="K0E3N8"/>
<dbReference type="Pfam" id="PF01042">
    <property type="entry name" value="Ribonuc_L-PSP"/>
    <property type="match status" value="1"/>
</dbReference>
<keyword evidence="2" id="KW-0614">Plasmid</keyword>
<dbReference type="PANTHER" id="PTHR47328:SF1">
    <property type="entry name" value="RUTC FAMILY PROTEIN YOAB"/>
    <property type="match status" value="1"/>
</dbReference>
<dbReference type="EMBL" id="CP003865">
    <property type="protein sequence ID" value="AFT90474.1"/>
    <property type="molecule type" value="Genomic_DNA"/>
</dbReference>
<dbReference type="eggNOG" id="COG0251">
    <property type="taxonomic scope" value="Bacteria"/>
</dbReference>
<dbReference type="InterPro" id="IPR006175">
    <property type="entry name" value="YjgF/YER057c/UK114"/>
</dbReference>
<accession>K0E3N8</accession>
<name>K0E3N8_9BURK</name>
<dbReference type="Gene3D" id="3.30.1330.40">
    <property type="entry name" value="RutC-like"/>
    <property type="match status" value="1"/>
</dbReference>
<dbReference type="HOGENOM" id="CLU_100715_6_1_4"/>
<organism evidence="2 3">
    <name type="scientific">Paraburkholderia phenoliruptrix BR3459a</name>
    <dbReference type="NCBI Taxonomy" id="1229205"/>
    <lineage>
        <taxon>Bacteria</taxon>
        <taxon>Pseudomonadati</taxon>
        <taxon>Pseudomonadota</taxon>
        <taxon>Betaproteobacteria</taxon>
        <taxon>Burkholderiales</taxon>
        <taxon>Burkholderiaceae</taxon>
        <taxon>Paraburkholderia</taxon>
    </lineage>
</organism>
<dbReference type="SUPFAM" id="SSF55298">
    <property type="entry name" value="YjgF-like"/>
    <property type="match status" value="1"/>
</dbReference>
<dbReference type="PATRIC" id="fig|1229205.11.peg.7237"/>
<sequence>MELEMIERIGMTDRWSDAVLAGNILFIAGHTADKYRSHSVFAQTQEVLSLLDITLSKSGMTKVNLVTVQIFLSDITKIDEMNKAWDGWVAKSAAPSRATVEARLASPEIAVEITGIAFR</sequence>
<comment type="similarity">
    <text evidence="1">Belongs to the RutC family.</text>
</comment>
<gene>
    <name evidence="2" type="ORF">BUPH_08295</name>
</gene>
<dbReference type="PROSITE" id="PS01094">
    <property type="entry name" value="UPF0076"/>
    <property type="match status" value="1"/>
</dbReference>
<reference evidence="2 3" key="1">
    <citation type="journal article" date="2012" name="J. Bacteriol.">
        <title>Complete Genome Sequence of Burkholderia phenoliruptrix BR3459a (CLA1), a Heat-Tolerant, Nitrogen-Fixing Symbiont of Mimosa flocculosa.</title>
        <authorList>
            <person name="de Oliveira Cunha C."/>
            <person name="Goda Zuleta L.F."/>
            <person name="Paula de Almeida L.G."/>
            <person name="Prioli Ciapina L."/>
            <person name="Lustrino Borges W."/>
            <person name="Pitard R.M."/>
            <person name="Baldani J.I."/>
            <person name="Straliotto R."/>
            <person name="de Faria S.M."/>
            <person name="Hungria M."/>
            <person name="Sousa Cavada B."/>
            <person name="Mercante F.M."/>
            <person name="Ribeiro de Vasconcelos A.T."/>
        </authorList>
    </citation>
    <scope>NUCLEOTIDE SEQUENCE [LARGE SCALE GENOMIC DNA]</scope>
    <source>
        <strain evidence="2 3">BR3459a</strain>
        <plasmid evidence="2 3">pSYMBR3459</plasmid>
    </source>
</reference>
<protein>
    <submittedName>
        <fullName evidence="2">Uncharacterized protein</fullName>
    </submittedName>
</protein>
<dbReference type="PANTHER" id="PTHR47328">
    <property type="match status" value="1"/>
</dbReference>
<dbReference type="Proteomes" id="UP000010105">
    <property type="component" value="Plasmid pSYMBR3459"/>
</dbReference>
<dbReference type="InterPro" id="IPR019897">
    <property type="entry name" value="RidA_CS"/>
</dbReference>
<dbReference type="CDD" id="cd06150">
    <property type="entry name" value="YjgF_YER057c_UK114_like_2"/>
    <property type="match status" value="1"/>
</dbReference>
<dbReference type="InterPro" id="IPR035959">
    <property type="entry name" value="RutC-like_sf"/>
</dbReference>